<dbReference type="InterPro" id="IPR005149">
    <property type="entry name" value="Tscrpt_reg_PadR_N"/>
</dbReference>
<name>A0A428YKR1_KIBAR</name>
<evidence type="ECO:0000259" key="2">
    <source>
        <dbReference type="Pfam" id="PF10400"/>
    </source>
</evidence>
<dbReference type="PANTHER" id="PTHR43252:SF6">
    <property type="entry name" value="NEGATIVE TRANSCRIPTION REGULATOR PADR"/>
    <property type="match status" value="1"/>
</dbReference>
<dbReference type="EMBL" id="QHKI01000075">
    <property type="protein sequence ID" value="RSM68269.1"/>
    <property type="molecule type" value="Genomic_DNA"/>
</dbReference>
<gene>
    <name evidence="3" type="ORF">DMH04_47110</name>
</gene>
<dbReference type="Proteomes" id="UP000287547">
    <property type="component" value="Unassembled WGS sequence"/>
</dbReference>
<evidence type="ECO:0000313" key="4">
    <source>
        <dbReference type="Proteomes" id="UP000287547"/>
    </source>
</evidence>
<dbReference type="OrthoDB" id="3186544at2"/>
<dbReference type="InterPro" id="IPR018309">
    <property type="entry name" value="Tscrpt_reg_PadR_C"/>
</dbReference>
<dbReference type="PANTHER" id="PTHR43252">
    <property type="entry name" value="TRANSCRIPTIONAL REGULATOR YQJI"/>
    <property type="match status" value="1"/>
</dbReference>
<feature type="domain" description="Transcription regulator PadR N-terminal" evidence="1">
    <location>
        <begin position="45"/>
        <end position="117"/>
    </location>
</feature>
<sequence length="211" mass="23871">MGAHNGCVIAIVSGDAPQEVTPLPAEPVEPTAGRSRKLNATSYVVLGMLTYGPATSYQLKQRVGQSVGNFWAFAHSQLYDEPARLVAAGLVTQTIEEGGRRKRTYAITEEGRRALAEWLAEPTLEQTEVRDTGLLKLFFGTGARPDDIRNLARDRYQSHRDRADGYLRQRAEIESLADRWQLKTLELGMRYERTVEKFWKDFMDELDRDPP</sequence>
<dbReference type="SUPFAM" id="SSF46785">
    <property type="entry name" value="Winged helix' DNA-binding domain"/>
    <property type="match status" value="1"/>
</dbReference>
<evidence type="ECO:0000313" key="3">
    <source>
        <dbReference type="EMBL" id="RSM68269.1"/>
    </source>
</evidence>
<dbReference type="Pfam" id="PF10400">
    <property type="entry name" value="Vir_act_alpha_C"/>
    <property type="match status" value="1"/>
</dbReference>
<reference evidence="3 4" key="1">
    <citation type="submission" date="2018-05" db="EMBL/GenBank/DDBJ databases">
        <title>Evolution of GPA BGCs.</title>
        <authorList>
            <person name="Waglechner N."/>
            <person name="Wright G.D."/>
        </authorList>
    </citation>
    <scope>NUCLEOTIDE SEQUENCE [LARGE SCALE GENOMIC DNA]</scope>
    <source>
        <strain evidence="3 4">A82846</strain>
    </source>
</reference>
<organism evidence="3 4">
    <name type="scientific">Kibdelosporangium aridum</name>
    <dbReference type="NCBI Taxonomy" id="2030"/>
    <lineage>
        <taxon>Bacteria</taxon>
        <taxon>Bacillati</taxon>
        <taxon>Actinomycetota</taxon>
        <taxon>Actinomycetes</taxon>
        <taxon>Pseudonocardiales</taxon>
        <taxon>Pseudonocardiaceae</taxon>
        <taxon>Kibdelosporangium</taxon>
    </lineage>
</organism>
<dbReference type="InterPro" id="IPR036390">
    <property type="entry name" value="WH_DNA-bd_sf"/>
</dbReference>
<comment type="caution">
    <text evidence="3">The sequence shown here is derived from an EMBL/GenBank/DDBJ whole genome shotgun (WGS) entry which is preliminary data.</text>
</comment>
<accession>A0A428YKR1</accession>
<dbReference type="Pfam" id="PF03551">
    <property type="entry name" value="PadR"/>
    <property type="match status" value="1"/>
</dbReference>
<feature type="domain" description="Transcription regulator PadR C-terminal" evidence="2">
    <location>
        <begin position="129"/>
        <end position="196"/>
    </location>
</feature>
<dbReference type="AlphaFoldDB" id="A0A428YKR1"/>
<dbReference type="Gene3D" id="1.10.10.10">
    <property type="entry name" value="Winged helix-like DNA-binding domain superfamily/Winged helix DNA-binding domain"/>
    <property type="match status" value="1"/>
</dbReference>
<proteinExistence type="predicted"/>
<dbReference type="InterPro" id="IPR036388">
    <property type="entry name" value="WH-like_DNA-bd_sf"/>
</dbReference>
<protein>
    <submittedName>
        <fullName evidence="3">PadR family transcriptional regulator</fullName>
    </submittedName>
</protein>
<evidence type="ECO:0000259" key="1">
    <source>
        <dbReference type="Pfam" id="PF03551"/>
    </source>
</evidence>